<evidence type="ECO:0000313" key="2">
    <source>
        <dbReference type="Proteomes" id="UP000887226"/>
    </source>
</evidence>
<organism evidence="1 2">
    <name type="scientific">Calycina marina</name>
    <dbReference type="NCBI Taxonomy" id="1763456"/>
    <lineage>
        <taxon>Eukaryota</taxon>
        <taxon>Fungi</taxon>
        <taxon>Dikarya</taxon>
        <taxon>Ascomycota</taxon>
        <taxon>Pezizomycotina</taxon>
        <taxon>Leotiomycetes</taxon>
        <taxon>Helotiales</taxon>
        <taxon>Pezizellaceae</taxon>
        <taxon>Calycina</taxon>
    </lineage>
</organism>
<evidence type="ECO:0000313" key="1">
    <source>
        <dbReference type="EMBL" id="KAG9241533.1"/>
    </source>
</evidence>
<accession>A0A9P7YYM4</accession>
<gene>
    <name evidence="1" type="ORF">BJ878DRAFT_578151</name>
</gene>
<dbReference type="EMBL" id="MU254198">
    <property type="protein sequence ID" value="KAG9241533.1"/>
    <property type="molecule type" value="Genomic_DNA"/>
</dbReference>
<sequence>MRIEIETLKCPRLPHADNSYSRPTPRFQHPKRIATHNRMLIGLTLPHANPSTPLHAVFTPPPSSPFVTATMLIWIRLNCRSRQPSHHSATITPLCFRRLPWQSLFNSYMTPPDRPVHHSSSINIHSTVSNIYAREHSLPTRFTPALFRFPQSPCLLRKSRHFLFSAATLLLLAAAVSDVLAQEVEGGRETTKTTITSGKTTKIATSSSSVISPHHQSTRNVNRTSTITRNGTIATGNGNGTTISRARNFTFITTHTLPNGIPSVVVIPTSGAGGSSRDGGN</sequence>
<dbReference type="Proteomes" id="UP000887226">
    <property type="component" value="Unassembled WGS sequence"/>
</dbReference>
<name>A0A9P7YYM4_9HELO</name>
<dbReference type="AlphaFoldDB" id="A0A9P7YYM4"/>
<reference evidence="1" key="1">
    <citation type="journal article" date="2021" name="IMA Fungus">
        <title>Genomic characterization of three marine fungi, including Emericellopsis atlantica sp. nov. with signatures of a generalist lifestyle and marine biomass degradation.</title>
        <authorList>
            <person name="Hagestad O.C."/>
            <person name="Hou L."/>
            <person name="Andersen J.H."/>
            <person name="Hansen E.H."/>
            <person name="Altermark B."/>
            <person name="Li C."/>
            <person name="Kuhnert E."/>
            <person name="Cox R.J."/>
            <person name="Crous P.W."/>
            <person name="Spatafora J.W."/>
            <person name="Lail K."/>
            <person name="Amirebrahimi M."/>
            <person name="Lipzen A."/>
            <person name="Pangilinan J."/>
            <person name="Andreopoulos W."/>
            <person name="Hayes R.D."/>
            <person name="Ng V."/>
            <person name="Grigoriev I.V."/>
            <person name="Jackson S.A."/>
            <person name="Sutton T.D.S."/>
            <person name="Dobson A.D.W."/>
            <person name="Rama T."/>
        </authorList>
    </citation>
    <scope>NUCLEOTIDE SEQUENCE</scope>
    <source>
        <strain evidence="1">TRa3180A</strain>
    </source>
</reference>
<keyword evidence="2" id="KW-1185">Reference proteome</keyword>
<protein>
    <submittedName>
        <fullName evidence="1">Uncharacterized protein</fullName>
    </submittedName>
</protein>
<comment type="caution">
    <text evidence="1">The sequence shown here is derived from an EMBL/GenBank/DDBJ whole genome shotgun (WGS) entry which is preliminary data.</text>
</comment>
<proteinExistence type="predicted"/>